<evidence type="ECO:0000256" key="3">
    <source>
        <dbReference type="ARBA" id="ARBA00022833"/>
    </source>
</evidence>
<name>A0A6N2AFP9_SOLCI</name>
<dbReference type="PROSITE" id="PS50089">
    <property type="entry name" value="ZF_RING_2"/>
    <property type="match status" value="1"/>
</dbReference>
<keyword evidence="1" id="KW-0479">Metal-binding</keyword>
<proteinExistence type="predicted"/>
<protein>
    <recommendedName>
        <fullName evidence="5">RING-type domain-containing protein</fullName>
    </recommendedName>
</protein>
<dbReference type="PANTHER" id="PTHR45969:SF55">
    <property type="entry name" value="OS07G0686300 PROTEIN"/>
    <property type="match status" value="1"/>
</dbReference>
<evidence type="ECO:0000256" key="2">
    <source>
        <dbReference type="ARBA" id="ARBA00022771"/>
    </source>
</evidence>
<comment type="caution">
    <text evidence="6">The sequence shown here is derived from an EMBL/GenBank/DDBJ whole genome shotgun (WGS) entry which is preliminary data.</text>
</comment>
<dbReference type="Pfam" id="PF13639">
    <property type="entry name" value="zf-RING_2"/>
    <property type="match status" value="1"/>
</dbReference>
<dbReference type="GO" id="GO:0016567">
    <property type="term" value="P:protein ubiquitination"/>
    <property type="evidence" value="ECO:0007669"/>
    <property type="project" value="TreeGrafter"/>
</dbReference>
<dbReference type="EMBL" id="RXGB01032791">
    <property type="protein sequence ID" value="TMW81005.1"/>
    <property type="molecule type" value="Genomic_DNA"/>
</dbReference>
<dbReference type="GO" id="GO:0008270">
    <property type="term" value="F:zinc ion binding"/>
    <property type="evidence" value="ECO:0007669"/>
    <property type="project" value="UniProtKB-KW"/>
</dbReference>
<sequence>MFQLSKIQNLIQFIKWTWDFLLLQSFPHYNNTNILNFKVSTSRDELCVREEDQLDSSSSSSSSSSVECAVCLCEIEEGEQVRNLRCNHLFHRVCLDRWFGYGHMTCPLCRNNINKSSINNLFFDVYEEVILFDFFSRISRDRCKWWLR</sequence>
<dbReference type="AlphaFoldDB" id="A0A6N2AFP9"/>
<dbReference type="InterPro" id="IPR013083">
    <property type="entry name" value="Znf_RING/FYVE/PHD"/>
</dbReference>
<feature type="domain" description="RING-type" evidence="5">
    <location>
        <begin position="68"/>
        <end position="110"/>
    </location>
</feature>
<gene>
    <name evidence="6" type="ORF">EJD97_012849</name>
</gene>
<reference evidence="6" key="1">
    <citation type="submission" date="2019-05" db="EMBL/GenBank/DDBJ databases">
        <title>The de novo reference genome and transcriptome assemblies of the wild tomato species Solanum chilense.</title>
        <authorList>
            <person name="Stam R."/>
            <person name="Nosenko T."/>
            <person name="Hoerger A.C."/>
            <person name="Stephan W."/>
            <person name="Seidel M.A."/>
            <person name="Kuhn J.M.M."/>
            <person name="Haberer G."/>
            <person name="Tellier A."/>
        </authorList>
    </citation>
    <scope>NUCLEOTIDE SEQUENCE</scope>
    <source>
        <tissue evidence="6">Mature leaves</tissue>
    </source>
</reference>
<organism evidence="6">
    <name type="scientific">Solanum chilense</name>
    <name type="common">Tomato</name>
    <name type="synonym">Lycopersicon chilense</name>
    <dbReference type="NCBI Taxonomy" id="4083"/>
    <lineage>
        <taxon>Eukaryota</taxon>
        <taxon>Viridiplantae</taxon>
        <taxon>Streptophyta</taxon>
        <taxon>Embryophyta</taxon>
        <taxon>Tracheophyta</taxon>
        <taxon>Spermatophyta</taxon>
        <taxon>Magnoliopsida</taxon>
        <taxon>eudicotyledons</taxon>
        <taxon>Gunneridae</taxon>
        <taxon>Pentapetalae</taxon>
        <taxon>asterids</taxon>
        <taxon>lamiids</taxon>
        <taxon>Solanales</taxon>
        <taxon>Solanaceae</taxon>
        <taxon>Solanoideae</taxon>
        <taxon>Solaneae</taxon>
        <taxon>Solanum</taxon>
        <taxon>Solanum subgen. Lycopersicon</taxon>
    </lineage>
</organism>
<evidence type="ECO:0000256" key="1">
    <source>
        <dbReference type="ARBA" id="ARBA00022723"/>
    </source>
</evidence>
<keyword evidence="3" id="KW-0862">Zinc</keyword>
<evidence type="ECO:0000259" key="5">
    <source>
        <dbReference type="PROSITE" id="PS50089"/>
    </source>
</evidence>
<keyword evidence="2 4" id="KW-0863">Zinc-finger</keyword>
<accession>A0A6N2AFP9</accession>
<evidence type="ECO:0000256" key="4">
    <source>
        <dbReference type="PROSITE-ProRule" id="PRU00175"/>
    </source>
</evidence>
<dbReference type="InterPro" id="IPR001841">
    <property type="entry name" value="Znf_RING"/>
</dbReference>
<dbReference type="SMART" id="SM00184">
    <property type="entry name" value="RING"/>
    <property type="match status" value="1"/>
</dbReference>
<dbReference type="PANTHER" id="PTHR45969">
    <property type="entry name" value="RING ZINC FINGER PROTEIN-RELATED"/>
    <property type="match status" value="1"/>
</dbReference>
<dbReference type="GO" id="GO:0061630">
    <property type="term" value="F:ubiquitin protein ligase activity"/>
    <property type="evidence" value="ECO:0007669"/>
    <property type="project" value="TreeGrafter"/>
</dbReference>
<dbReference type="Gene3D" id="3.30.40.10">
    <property type="entry name" value="Zinc/RING finger domain, C3HC4 (zinc finger)"/>
    <property type="match status" value="1"/>
</dbReference>
<dbReference type="SUPFAM" id="SSF57850">
    <property type="entry name" value="RING/U-box"/>
    <property type="match status" value="1"/>
</dbReference>
<evidence type="ECO:0000313" key="6">
    <source>
        <dbReference type="EMBL" id="TMW81005.1"/>
    </source>
</evidence>